<feature type="compositionally biased region" description="Low complexity" evidence="1">
    <location>
        <begin position="103"/>
        <end position="116"/>
    </location>
</feature>
<name>A0ABU2QXS9_9ACTN</name>
<proteinExistence type="predicted"/>
<sequence>MTRTRMNRRPGRHGAGGRPVRGVLLCLLTAAALTACSGGDGGSEARPASDASAAPTSGTASPPGPGSPEPSTSAPQSTSPGQSREGSGDSSPGRPQSTPPSAVPSASASTPATSAPKDSGTPRCASAGMRLVLGRGDVGAGNIHYSLVFTNTSGRTCVLSGYPGVSHLAGDGAQIGAPAKREGGAGSSVRLAPGAKAHSEVHTLNGGVGGPCRAKGELLRVYPPGSREAMTTRAGDFRVCGDTFTVTTLSAGAGPS</sequence>
<evidence type="ECO:0000259" key="2">
    <source>
        <dbReference type="Pfam" id="PF14016"/>
    </source>
</evidence>
<evidence type="ECO:0000256" key="1">
    <source>
        <dbReference type="SAM" id="MobiDB-lite"/>
    </source>
</evidence>
<dbReference type="EMBL" id="JAVRET010000009">
    <property type="protein sequence ID" value="MDT0408664.1"/>
    <property type="molecule type" value="Genomic_DNA"/>
</dbReference>
<organism evidence="3 4">
    <name type="scientific">Streptomyces evansiae</name>
    <dbReference type="NCBI Taxonomy" id="3075535"/>
    <lineage>
        <taxon>Bacteria</taxon>
        <taxon>Bacillati</taxon>
        <taxon>Actinomycetota</taxon>
        <taxon>Actinomycetes</taxon>
        <taxon>Kitasatosporales</taxon>
        <taxon>Streptomycetaceae</taxon>
        <taxon>Streptomyces</taxon>
    </lineage>
</organism>
<feature type="compositionally biased region" description="Polar residues" evidence="1">
    <location>
        <begin position="76"/>
        <end position="96"/>
    </location>
</feature>
<reference evidence="4" key="1">
    <citation type="submission" date="2023-07" db="EMBL/GenBank/DDBJ databases">
        <title>30 novel species of actinomycetes from the DSMZ collection.</title>
        <authorList>
            <person name="Nouioui I."/>
        </authorList>
    </citation>
    <scope>NUCLEOTIDE SEQUENCE [LARGE SCALE GENOMIC DNA]</scope>
    <source>
        <strain evidence="4">DSM 41979</strain>
    </source>
</reference>
<dbReference type="Pfam" id="PF14016">
    <property type="entry name" value="DUF4232"/>
    <property type="match status" value="1"/>
</dbReference>
<evidence type="ECO:0000313" key="4">
    <source>
        <dbReference type="Proteomes" id="UP001183610"/>
    </source>
</evidence>
<comment type="caution">
    <text evidence="3">The sequence shown here is derived from an EMBL/GenBank/DDBJ whole genome shotgun (WGS) entry which is preliminary data.</text>
</comment>
<feature type="region of interest" description="Disordered" evidence="1">
    <location>
        <begin position="37"/>
        <end position="124"/>
    </location>
</feature>
<gene>
    <name evidence="3" type="ORF">RM698_06300</name>
</gene>
<accession>A0ABU2QXS9</accession>
<protein>
    <submittedName>
        <fullName evidence="3">DUF4232 domain-containing protein</fullName>
    </submittedName>
</protein>
<keyword evidence="4" id="KW-1185">Reference proteome</keyword>
<dbReference type="InterPro" id="IPR025326">
    <property type="entry name" value="DUF4232"/>
</dbReference>
<feature type="compositionally biased region" description="Low complexity" evidence="1">
    <location>
        <begin position="44"/>
        <end position="61"/>
    </location>
</feature>
<feature type="domain" description="DUF4232" evidence="2">
    <location>
        <begin position="124"/>
        <end position="249"/>
    </location>
</feature>
<evidence type="ECO:0000313" key="3">
    <source>
        <dbReference type="EMBL" id="MDT0408664.1"/>
    </source>
</evidence>
<dbReference type="Proteomes" id="UP001183610">
    <property type="component" value="Unassembled WGS sequence"/>
</dbReference>